<dbReference type="SUPFAM" id="SSF53901">
    <property type="entry name" value="Thiolase-like"/>
    <property type="match status" value="1"/>
</dbReference>
<dbReference type="EC" id="2.3.1.-" evidence="2"/>
<feature type="domain" description="Thiolase C-terminal" evidence="1">
    <location>
        <begin position="1"/>
        <end position="38"/>
    </location>
</feature>
<comment type="caution">
    <text evidence="2">The sequence shown here is derived from an EMBL/GenBank/DDBJ whole genome shotgun (WGS) entry which is preliminary data.</text>
</comment>
<dbReference type="GO" id="GO:0016747">
    <property type="term" value="F:acyltransferase activity, transferring groups other than amino-acyl groups"/>
    <property type="evidence" value="ECO:0007669"/>
    <property type="project" value="InterPro"/>
</dbReference>
<reference evidence="2" key="1">
    <citation type="submission" date="2013-08" db="EMBL/GenBank/DDBJ databases">
        <authorList>
            <person name="Mendez C."/>
            <person name="Richter M."/>
            <person name="Ferrer M."/>
            <person name="Sanchez J."/>
        </authorList>
    </citation>
    <scope>NUCLEOTIDE SEQUENCE</scope>
</reference>
<dbReference type="EMBL" id="AUZY01004375">
    <property type="protein sequence ID" value="EQD63718.1"/>
    <property type="molecule type" value="Genomic_DNA"/>
</dbReference>
<dbReference type="AlphaFoldDB" id="T1B5J5"/>
<reference evidence="2" key="2">
    <citation type="journal article" date="2014" name="ISME J.">
        <title>Microbial stratification in low pH oxic and suboxic macroscopic growths along an acid mine drainage.</title>
        <authorList>
            <person name="Mendez-Garcia C."/>
            <person name="Mesa V."/>
            <person name="Sprenger R.R."/>
            <person name="Richter M."/>
            <person name="Diez M.S."/>
            <person name="Solano J."/>
            <person name="Bargiela R."/>
            <person name="Golyshina O.V."/>
            <person name="Manteca A."/>
            <person name="Ramos J.L."/>
            <person name="Gallego J.R."/>
            <person name="Llorente I."/>
            <person name="Martins Dos Santos V.A."/>
            <person name="Jensen O.N."/>
            <person name="Pelaez A.I."/>
            <person name="Sanchez J."/>
            <person name="Ferrer M."/>
        </authorList>
    </citation>
    <scope>NUCLEOTIDE SEQUENCE</scope>
</reference>
<dbReference type="Pfam" id="PF02803">
    <property type="entry name" value="Thiolase_C"/>
    <property type="match status" value="1"/>
</dbReference>
<keyword evidence="2" id="KW-0808">Transferase</keyword>
<keyword evidence="2" id="KW-0012">Acyltransferase</keyword>
<organism evidence="2">
    <name type="scientific">mine drainage metagenome</name>
    <dbReference type="NCBI Taxonomy" id="410659"/>
    <lineage>
        <taxon>unclassified sequences</taxon>
        <taxon>metagenomes</taxon>
        <taxon>ecological metagenomes</taxon>
    </lineage>
</organism>
<evidence type="ECO:0000313" key="2">
    <source>
        <dbReference type="EMBL" id="EQD63718.1"/>
    </source>
</evidence>
<name>T1B5J5_9ZZZZ</name>
<dbReference type="InterPro" id="IPR016039">
    <property type="entry name" value="Thiolase-like"/>
</dbReference>
<protein>
    <submittedName>
        <fullName evidence="2">Thiolase</fullName>
        <ecNumber evidence="2">2.3.1.-</ecNumber>
    </submittedName>
</protein>
<dbReference type="Gene3D" id="3.40.47.10">
    <property type="match status" value="1"/>
</dbReference>
<accession>T1B5J5</accession>
<sequence>MGIGPKEAVPAALTRAGLAQDALLWIELNEAFAAQSVAV</sequence>
<evidence type="ECO:0000259" key="1">
    <source>
        <dbReference type="Pfam" id="PF02803"/>
    </source>
</evidence>
<proteinExistence type="predicted"/>
<gene>
    <name evidence="2" type="ORF">B1B_06897</name>
</gene>
<feature type="non-terminal residue" evidence="2">
    <location>
        <position position="39"/>
    </location>
</feature>
<dbReference type="InterPro" id="IPR020617">
    <property type="entry name" value="Thiolase_C"/>
</dbReference>